<dbReference type="EMBL" id="JBHUJB010000011">
    <property type="protein sequence ID" value="MFD2157775.1"/>
    <property type="molecule type" value="Genomic_DNA"/>
</dbReference>
<evidence type="ECO:0000313" key="2">
    <source>
        <dbReference type="Proteomes" id="UP001597389"/>
    </source>
</evidence>
<accession>A0ABW4Z793</accession>
<proteinExistence type="predicted"/>
<name>A0ABW4Z793_9BACT</name>
<evidence type="ECO:0008006" key="3">
    <source>
        <dbReference type="Google" id="ProtNLM"/>
    </source>
</evidence>
<gene>
    <name evidence="1" type="ORF">ACFSW8_02560</name>
</gene>
<organism evidence="1 2">
    <name type="scientific">Rubritalea tangerina</name>
    <dbReference type="NCBI Taxonomy" id="430798"/>
    <lineage>
        <taxon>Bacteria</taxon>
        <taxon>Pseudomonadati</taxon>
        <taxon>Verrucomicrobiota</taxon>
        <taxon>Verrucomicrobiia</taxon>
        <taxon>Verrucomicrobiales</taxon>
        <taxon>Rubritaleaceae</taxon>
        <taxon>Rubritalea</taxon>
    </lineage>
</organism>
<evidence type="ECO:0000313" key="1">
    <source>
        <dbReference type="EMBL" id="MFD2157775.1"/>
    </source>
</evidence>
<keyword evidence="2" id="KW-1185">Reference proteome</keyword>
<dbReference type="RefSeq" id="WP_377089140.1">
    <property type="nucleotide sequence ID" value="NZ_JBHSJL010000014.1"/>
</dbReference>
<protein>
    <recommendedName>
        <fullName evidence="3">Cbb3-type cytochrome c oxidase subunit 3</fullName>
    </recommendedName>
</protein>
<comment type="caution">
    <text evidence="1">The sequence shown here is derived from an EMBL/GenBank/DDBJ whole genome shotgun (WGS) entry which is preliminary data.</text>
</comment>
<reference evidence="2" key="1">
    <citation type="journal article" date="2019" name="Int. J. Syst. Evol. Microbiol.">
        <title>The Global Catalogue of Microorganisms (GCM) 10K type strain sequencing project: providing services to taxonomists for standard genome sequencing and annotation.</title>
        <authorList>
            <consortium name="The Broad Institute Genomics Platform"/>
            <consortium name="The Broad Institute Genome Sequencing Center for Infectious Disease"/>
            <person name="Wu L."/>
            <person name="Ma J."/>
        </authorList>
    </citation>
    <scope>NUCLEOTIDE SEQUENCE [LARGE SCALE GENOMIC DNA]</scope>
    <source>
        <strain evidence="2">CCUG 57942</strain>
    </source>
</reference>
<sequence>MPVLHLTIFISLLLAVIFIVCFAAESWRKKGSSTDRSALLPLLEDDEFEPSTKDQTKNDSL</sequence>
<dbReference type="Proteomes" id="UP001597389">
    <property type="component" value="Unassembled WGS sequence"/>
</dbReference>